<protein>
    <submittedName>
        <fullName evidence="2">Uncharacterized protein</fullName>
    </submittedName>
</protein>
<proteinExistence type="predicted"/>
<dbReference type="Gene3D" id="3.40.50.720">
    <property type="entry name" value="NAD(P)-binding Rossmann-like Domain"/>
    <property type="match status" value="1"/>
</dbReference>
<feature type="region of interest" description="Disordered" evidence="1">
    <location>
        <begin position="1"/>
        <end position="41"/>
    </location>
</feature>
<dbReference type="InterPro" id="IPR036291">
    <property type="entry name" value="NAD(P)-bd_dom_sf"/>
</dbReference>
<dbReference type="Proteomes" id="UP001219525">
    <property type="component" value="Unassembled WGS sequence"/>
</dbReference>
<dbReference type="SUPFAM" id="SSF51735">
    <property type="entry name" value="NAD(P)-binding Rossmann-fold domains"/>
    <property type="match status" value="1"/>
</dbReference>
<gene>
    <name evidence="2" type="ORF">GGX14DRAFT_610563</name>
</gene>
<comment type="caution">
    <text evidence="2">The sequence shown here is derived from an EMBL/GenBank/DDBJ whole genome shotgun (WGS) entry which is preliminary data.</text>
</comment>
<evidence type="ECO:0000256" key="1">
    <source>
        <dbReference type="SAM" id="MobiDB-lite"/>
    </source>
</evidence>
<sequence length="230" mass="24595">MSEKEKLKLSPHGPSRSAKNKAIEAADCPSRHTPSPVVSDDARKPANVVRRGSDIPGHLLYGMRRPLRACAHRRRPQPRAILRQAAAGLLAPPGQFAVQLFRLLGFTRIVAYASVAHTAYLTKLGPRSGLLRGPPAVPAVDVVYDCTFGAAPDAAQSVNAAFNCPAPGGKVVTANPRAPLERAARGHEEAGRLCRAQGYYYGPDVLAPRNRDMPGYLAQAAHSVRPPAHN</sequence>
<reference evidence="2" key="1">
    <citation type="submission" date="2023-03" db="EMBL/GenBank/DDBJ databases">
        <title>Massive genome expansion in bonnet fungi (Mycena s.s.) driven by repeated elements and novel gene families across ecological guilds.</title>
        <authorList>
            <consortium name="Lawrence Berkeley National Laboratory"/>
            <person name="Harder C.B."/>
            <person name="Miyauchi S."/>
            <person name="Viragh M."/>
            <person name="Kuo A."/>
            <person name="Thoen E."/>
            <person name="Andreopoulos B."/>
            <person name="Lu D."/>
            <person name="Skrede I."/>
            <person name="Drula E."/>
            <person name="Henrissat B."/>
            <person name="Morin E."/>
            <person name="Kohler A."/>
            <person name="Barry K."/>
            <person name="LaButti K."/>
            <person name="Morin E."/>
            <person name="Salamov A."/>
            <person name="Lipzen A."/>
            <person name="Mereny Z."/>
            <person name="Hegedus B."/>
            <person name="Baldrian P."/>
            <person name="Stursova M."/>
            <person name="Weitz H."/>
            <person name="Taylor A."/>
            <person name="Grigoriev I.V."/>
            <person name="Nagy L.G."/>
            <person name="Martin F."/>
            <person name="Kauserud H."/>
        </authorList>
    </citation>
    <scope>NUCLEOTIDE SEQUENCE</scope>
    <source>
        <strain evidence="2">9144</strain>
    </source>
</reference>
<organism evidence="2 3">
    <name type="scientific">Mycena pura</name>
    <dbReference type="NCBI Taxonomy" id="153505"/>
    <lineage>
        <taxon>Eukaryota</taxon>
        <taxon>Fungi</taxon>
        <taxon>Dikarya</taxon>
        <taxon>Basidiomycota</taxon>
        <taxon>Agaricomycotina</taxon>
        <taxon>Agaricomycetes</taxon>
        <taxon>Agaricomycetidae</taxon>
        <taxon>Agaricales</taxon>
        <taxon>Marasmiineae</taxon>
        <taxon>Mycenaceae</taxon>
        <taxon>Mycena</taxon>
    </lineage>
</organism>
<dbReference type="AlphaFoldDB" id="A0AAD6XX95"/>
<evidence type="ECO:0000313" key="3">
    <source>
        <dbReference type="Proteomes" id="UP001219525"/>
    </source>
</evidence>
<dbReference type="EMBL" id="JARJCW010000187">
    <property type="protein sequence ID" value="KAJ7187669.1"/>
    <property type="molecule type" value="Genomic_DNA"/>
</dbReference>
<evidence type="ECO:0000313" key="2">
    <source>
        <dbReference type="EMBL" id="KAJ7187669.1"/>
    </source>
</evidence>
<accession>A0AAD6XX95</accession>
<keyword evidence="3" id="KW-1185">Reference proteome</keyword>
<name>A0AAD6XX95_9AGAR</name>